<accession>A0A8J2UJ04</accession>
<dbReference type="NCBIfam" id="TIGR04183">
    <property type="entry name" value="Por_Secre_tail"/>
    <property type="match status" value="1"/>
</dbReference>
<dbReference type="EMBL" id="BMJC01000007">
    <property type="protein sequence ID" value="GGB23041.1"/>
    <property type="molecule type" value="Genomic_DNA"/>
</dbReference>
<dbReference type="Gene3D" id="2.160.20.10">
    <property type="entry name" value="Single-stranded right-handed beta-helix, Pectin lyase-like"/>
    <property type="match status" value="1"/>
</dbReference>
<dbReference type="InterPro" id="IPR013783">
    <property type="entry name" value="Ig-like_fold"/>
</dbReference>
<dbReference type="SUPFAM" id="SSF51126">
    <property type="entry name" value="Pectin lyase-like"/>
    <property type="match status" value="1"/>
</dbReference>
<dbReference type="InterPro" id="IPR012334">
    <property type="entry name" value="Pectin_lyas_fold"/>
</dbReference>
<sequence>MLASANVYNVTSTTDGTATNQLRGAIAAADAAGGINTINLAAGTYVLTLGEIKFGSQAGTLTIAGAGPASTTIQMSTTKQDRIFLINTTGKVFNVSVSIQGITFTGGVLTSDAFGGGAILCGGPLNTMSLVNCVFTSNSSNKASLGGAVAMEGGGDLTVSGCTFSNNTNPKGNGGALHYFMPNSVTVGTTVTNLSGSLSISNCTFSGNTCGNTTSGGPYAGGAIDIEIQGTLGGTTSTVSMTQNTFVNNKALGSTSEAGAIVIANGFAAGNTAFINYNRFYANTAHSIPDVVMNSASGNVDVTNNWWGINGGPVAAGDPHVAVVGSGGSGVLTSSPWLRLTSNVSATTVCGGSGTGVTVTAGFLTNSASALVSASNLGALAGVPVSFSATLGSISGAQATMQSSGVATATFYGNGTAGTATVQPIVDSVTSTDVVARVQVTETAPTPGTTSTSGSVTVGTNDPVITDASCNRICYVAPSGAQPVSGTVNASVTMDASVRTYNGNQYLTRHYDIQPVAGASTATAMVTLYYLQSEFNAYNALVSGAANMLPTGPADAVGKANLTITQFHGTGTAPGGYSGWAGSGPATVLINPGATNVVWDATNNFWAVSFPVTGFSGFYASGPAGVGIPLPVVLESFGGMPQAGGVLLTWKVGVETGLASYEVETSVDGVGYAKIGSVAPRDVAAYQFFQADPAAGNDYYRLRMVNLDGTFAYSTIVVVHLAAGEGSVVQVLGNPVRGACTIRVVAAAAGMVSLRLADMSGKTLWVGRQLLGAGENTFLLPEMAHLVAGIYLLTVDGAQLRATVKVVKE</sequence>
<dbReference type="InterPro" id="IPR026444">
    <property type="entry name" value="Secre_tail"/>
</dbReference>
<dbReference type="InterPro" id="IPR011050">
    <property type="entry name" value="Pectin_lyase_fold/virulence"/>
</dbReference>
<reference evidence="1" key="1">
    <citation type="journal article" date="2014" name="Int. J. Syst. Evol. Microbiol.">
        <title>Complete genome sequence of Corynebacterium casei LMG S-19264T (=DSM 44701T), isolated from a smear-ripened cheese.</title>
        <authorList>
            <consortium name="US DOE Joint Genome Institute (JGI-PGF)"/>
            <person name="Walter F."/>
            <person name="Albersmeier A."/>
            <person name="Kalinowski J."/>
            <person name="Ruckert C."/>
        </authorList>
    </citation>
    <scope>NUCLEOTIDE SEQUENCE</scope>
    <source>
        <strain evidence="1">CGMCC 1.15448</strain>
    </source>
</reference>
<dbReference type="Gene3D" id="2.60.40.10">
    <property type="entry name" value="Immunoglobulins"/>
    <property type="match status" value="1"/>
</dbReference>
<dbReference type="Proteomes" id="UP000607559">
    <property type="component" value="Unassembled WGS sequence"/>
</dbReference>
<organism evidence="1 2">
    <name type="scientific">Puia dinghuensis</name>
    <dbReference type="NCBI Taxonomy" id="1792502"/>
    <lineage>
        <taxon>Bacteria</taxon>
        <taxon>Pseudomonadati</taxon>
        <taxon>Bacteroidota</taxon>
        <taxon>Chitinophagia</taxon>
        <taxon>Chitinophagales</taxon>
        <taxon>Chitinophagaceae</taxon>
        <taxon>Puia</taxon>
    </lineage>
</organism>
<protein>
    <recommendedName>
        <fullName evidence="3">T9SS C-terminal target domain-containing protein</fullName>
    </recommendedName>
</protein>
<evidence type="ECO:0000313" key="1">
    <source>
        <dbReference type="EMBL" id="GGB23041.1"/>
    </source>
</evidence>
<gene>
    <name evidence="1" type="ORF">GCM10011511_53710</name>
</gene>
<dbReference type="AlphaFoldDB" id="A0A8J2UJ04"/>
<name>A0A8J2UJ04_9BACT</name>
<comment type="caution">
    <text evidence="1">The sequence shown here is derived from an EMBL/GenBank/DDBJ whole genome shotgun (WGS) entry which is preliminary data.</text>
</comment>
<keyword evidence="2" id="KW-1185">Reference proteome</keyword>
<evidence type="ECO:0000313" key="2">
    <source>
        <dbReference type="Proteomes" id="UP000607559"/>
    </source>
</evidence>
<reference evidence="1" key="2">
    <citation type="submission" date="2020-09" db="EMBL/GenBank/DDBJ databases">
        <authorList>
            <person name="Sun Q."/>
            <person name="Zhou Y."/>
        </authorList>
    </citation>
    <scope>NUCLEOTIDE SEQUENCE</scope>
    <source>
        <strain evidence="1">CGMCC 1.15448</strain>
    </source>
</reference>
<proteinExistence type="predicted"/>
<evidence type="ECO:0008006" key="3">
    <source>
        <dbReference type="Google" id="ProtNLM"/>
    </source>
</evidence>